<gene>
    <name evidence="6" type="ORF">DSOL_3167</name>
</gene>
<evidence type="ECO:0000256" key="1">
    <source>
        <dbReference type="ARBA" id="ARBA00004141"/>
    </source>
</evidence>
<dbReference type="InterPro" id="IPR044878">
    <property type="entry name" value="UbiA_sf"/>
</dbReference>
<dbReference type="InterPro" id="IPR000537">
    <property type="entry name" value="UbiA_prenyltransferase"/>
</dbReference>
<sequence>MLCTILPAYSEDEALVTEESNDCTLDLDSSEFGVRVRNIKGVPLENTKNTVKALGQLIRPKQWVKNSFVMVGMLFSQNWGHVDLLLKAITAAIAFCFVSSAVYVLNDFLDRERDRMHPKKCHRPLASGAVTPRVAGVIFLFFLLIGMLLGLAVSSIALGILLYYLAQNIAYSKGLKQVVLLDVLLIAFGFMLRILMGTWGVGIAPSKWLLLSGLTLALFMGFGKRWAELNDLLTGASAHRPVLKNYSLELLNQLLGITAGAVILTYSLYVIDPSTVILHHTTTLIYTVPFVIYGLWRYLYLIRIGKGGDPSKLVTKDPHIIVAVLLWLTSVLYILS</sequence>
<proteinExistence type="predicted"/>
<evidence type="ECO:0000256" key="4">
    <source>
        <dbReference type="ARBA" id="ARBA00023136"/>
    </source>
</evidence>
<reference evidence="6 7" key="1">
    <citation type="submission" date="2016-09" db="EMBL/GenBank/DDBJ databases">
        <title>Complete genome of Desulfosporosinus sp. OL.</title>
        <authorList>
            <person name="Mardanov A."/>
            <person name="Beletsky A."/>
            <person name="Panova A."/>
            <person name="Karnachuk O."/>
            <person name="Ravin N."/>
        </authorList>
    </citation>
    <scope>NUCLEOTIDE SEQUENCE [LARGE SCALE GENOMIC DNA]</scope>
    <source>
        <strain evidence="6 7">OL</strain>
    </source>
</reference>
<keyword evidence="7" id="KW-1185">Reference proteome</keyword>
<feature type="transmembrane region" description="Helical" evidence="5">
    <location>
        <begin position="277"/>
        <end position="296"/>
    </location>
</feature>
<keyword evidence="2 5" id="KW-0812">Transmembrane</keyword>
<dbReference type="Pfam" id="PF01040">
    <property type="entry name" value="UbiA"/>
    <property type="match status" value="1"/>
</dbReference>
<name>A0A1Q8QSA3_9FIRM</name>
<protein>
    <recommendedName>
        <fullName evidence="8">Decaprenyl-phosphate phosphoribosyltransferase</fullName>
    </recommendedName>
</protein>
<accession>A0A1Q8QSA3</accession>
<comment type="caution">
    <text evidence="6">The sequence shown here is derived from an EMBL/GenBank/DDBJ whole genome shotgun (WGS) entry which is preliminary data.</text>
</comment>
<keyword evidence="4 5" id="KW-0472">Membrane</keyword>
<dbReference type="STRING" id="1888891.DSOL_3167"/>
<dbReference type="InterPro" id="IPR050475">
    <property type="entry name" value="Prenyltransferase_related"/>
</dbReference>
<evidence type="ECO:0000256" key="3">
    <source>
        <dbReference type="ARBA" id="ARBA00022989"/>
    </source>
</evidence>
<dbReference type="PANTHER" id="PTHR42723">
    <property type="entry name" value="CHLOROPHYLL SYNTHASE"/>
    <property type="match status" value="1"/>
</dbReference>
<comment type="subcellular location">
    <subcellularLocation>
        <location evidence="1">Membrane</location>
        <topology evidence="1">Multi-pass membrane protein</topology>
    </subcellularLocation>
</comment>
<evidence type="ECO:0000256" key="2">
    <source>
        <dbReference type="ARBA" id="ARBA00022692"/>
    </source>
</evidence>
<dbReference type="OrthoDB" id="9803632at2"/>
<dbReference type="RefSeq" id="WP_083642624.1">
    <property type="nucleotide sequence ID" value="NZ_MLBF01000026.1"/>
</dbReference>
<dbReference type="PANTHER" id="PTHR42723:SF1">
    <property type="entry name" value="CHLOROPHYLL SYNTHASE, CHLOROPLASTIC"/>
    <property type="match status" value="1"/>
</dbReference>
<feature type="transmembrane region" description="Helical" evidence="5">
    <location>
        <begin position="137"/>
        <end position="166"/>
    </location>
</feature>
<dbReference type="Proteomes" id="UP000186102">
    <property type="component" value="Unassembled WGS sequence"/>
</dbReference>
<evidence type="ECO:0000256" key="5">
    <source>
        <dbReference type="SAM" id="Phobius"/>
    </source>
</evidence>
<dbReference type="NCBIfam" id="NF008977">
    <property type="entry name" value="PRK12324.1-2"/>
    <property type="match status" value="1"/>
</dbReference>
<evidence type="ECO:0000313" key="7">
    <source>
        <dbReference type="Proteomes" id="UP000186102"/>
    </source>
</evidence>
<dbReference type="EMBL" id="MLBF01000026">
    <property type="protein sequence ID" value="OLN30224.1"/>
    <property type="molecule type" value="Genomic_DNA"/>
</dbReference>
<dbReference type="GO" id="GO:0016765">
    <property type="term" value="F:transferase activity, transferring alkyl or aryl (other than methyl) groups"/>
    <property type="evidence" value="ECO:0007669"/>
    <property type="project" value="InterPro"/>
</dbReference>
<dbReference type="GO" id="GO:0016020">
    <property type="term" value="C:membrane"/>
    <property type="evidence" value="ECO:0007669"/>
    <property type="project" value="UniProtKB-SubCell"/>
</dbReference>
<dbReference type="Gene3D" id="1.10.357.140">
    <property type="entry name" value="UbiA prenyltransferase"/>
    <property type="match status" value="1"/>
</dbReference>
<dbReference type="AlphaFoldDB" id="A0A1Q8QSA3"/>
<feature type="transmembrane region" description="Helical" evidence="5">
    <location>
        <begin position="84"/>
        <end position="105"/>
    </location>
</feature>
<dbReference type="CDD" id="cd13963">
    <property type="entry name" value="PT_UbiA_2"/>
    <property type="match status" value="1"/>
</dbReference>
<feature type="transmembrane region" description="Helical" evidence="5">
    <location>
        <begin position="317"/>
        <end position="335"/>
    </location>
</feature>
<keyword evidence="3 5" id="KW-1133">Transmembrane helix</keyword>
<evidence type="ECO:0008006" key="8">
    <source>
        <dbReference type="Google" id="ProtNLM"/>
    </source>
</evidence>
<evidence type="ECO:0000313" key="6">
    <source>
        <dbReference type="EMBL" id="OLN30224.1"/>
    </source>
</evidence>
<organism evidence="6 7">
    <name type="scientific">Desulfosporosinus metallidurans</name>
    <dbReference type="NCBI Taxonomy" id="1888891"/>
    <lineage>
        <taxon>Bacteria</taxon>
        <taxon>Bacillati</taxon>
        <taxon>Bacillota</taxon>
        <taxon>Clostridia</taxon>
        <taxon>Eubacteriales</taxon>
        <taxon>Desulfitobacteriaceae</taxon>
        <taxon>Desulfosporosinus</taxon>
    </lineage>
</organism>
<feature type="transmembrane region" description="Helical" evidence="5">
    <location>
        <begin position="178"/>
        <end position="196"/>
    </location>
</feature>
<feature type="transmembrane region" description="Helical" evidence="5">
    <location>
        <begin position="248"/>
        <end position="271"/>
    </location>
</feature>